<protein>
    <submittedName>
        <fullName evidence="2">Uncharacterized protein</fullName>
    </submittedName>
</protein>
<evidence type="ECO:0000313" key="3">
    <source>
        <dbReference type="Proteomes" id="UP000230137"/>
    </source>
</evidence>
<sequence>MKDIIKIEGLKINRALIYGTVIWATMFIVTSIVVGYGFGDWTKYGIMWFFSIVATWIVATRLRINNFKTAFYYGLIFIVLGLILDLLISVRFTGMAIFSAFDYWVGYGLTLLTVLYKGYSSK</sequence>
<name>A0A2M7W4U7_9BACT</name>
<evidence type="ECO:0000313" key="2">
    <source>
        <dbReference type="EMBL" id="PJA20920.1"/>
    </source>
</evidence>
<feature type="transmembrane region" description="Helical" evidence="1">
    <location>
        <begin position="96"/>
        <end position="116"/>
    </location>
</feature>
<feature type="transmembrane region" description="Helical" evidence="1">
    <location>
        <begin position="15"/>
        <end position="38"/>
    </location>
</feature>
<feature type="transmembrane region" description="Helical" evidence="1">
    <location>
        <begin position="44"/>
        <end position="64"/>
    </location>
</feature>
<evidence type="ECO:0000256" key="1">
    <source>
        <dbReference type="SAM" id="Phobius"/>
    </source>
</evidence>
<keyword evidence="1" id="KW-0812">Transmembrane</keyword>
<comment type="caution">
    <text evidence="2">The sequence shown here is derived from an EMBL/GenBank/DDBJ whole genome shotgun (WGS) entry which is preliminary data.</text>
</comment>
<dbReference type="Proteomes" id="UP000230137">
    <property type="component" value="Unassembled WGS sequence"/>
</dbReference>
<dbReference type="EMBL" id="PFQF01000006">
    <property type="protein sequence ID" value="PJA20920.1"/>
    <property type="molecule type" value="Genomic_DNA"/>
</dbReference>
<proteinExistence type="predicted"/>
<reference evidence="3" key="1">
    <citation type="submission" date="2017-09" db="EMBL/GenBank/DDBJ databases">
        <title>Depth-based differentiation of microbial function through sediment-hosted aquifers and enrichment of novel symbionts in the deep terrestrial subsurface.</title>
        <authorList>
            <person name="Probst A.J."/>
            <person name="Ladd B."/>
            <person name="Jarett J.K."/>
            <person name="Geller-Mcgrath D.E."/>
            <person name="Sieber C.M.K."/>
            <person name="Emerson J.B."/>
            <person name="Anantharaman K."/>
            <person name="Thomas B.C."/>
            <person name="Malmstrom R."/>
            <person name="Stieglmeier M."/>
            <person name="Klingl A."/>
            <person name="Woyke T."/>
            <person name="Ryan C.M."/>
            <person name="Banfield J.F."/>
        </authorList>
    </citation>
    <scope>NUCLEOTIDE SEQUENCE [LARGE SCALE GENOMIC DNA]</scope>
</reference>
<gene>
    <name evidence="2" type="ORF">COX60_00320</name>
</gene>
<feature type="transmembrane region" description="Helical" evidence="1">
    <location>
        <begin position="71"/>
        <end position="90"/>
    </location>
</feature>
<accession>A0A2M7W4U7</accession>
<keyword evidence="1" id="KW-1133">Transmembrane helix</keyword>
<organism evidence="2 3">
    <name type="scientific">Candidatus Berkelbacteria bacterium CG_4_10_14_0_2_um_filter_35_9_33_12</name>
    <dbReference type="NCBI Taxonomy" id="1974499"/>
    <lineage>
        <taxon>Bacteria</taxon>
        <taxon>Candidatus Berkelbacteria</taxon>
    </lineage>
</organism>
<dbReference type="AlphaFoldDB" id="A0A2M7W4U7"/>
<keyword evidence="1" id="KW-0472">Membrane</keyword>